<dbReference type="Proteomes" id="UP000198323">
    <property type="component" value="Unassembled WGS sequence"/>
</dbReference>
<evidence type="ECO:0000256" key="1">
    <source>
        <dbReference type="ARBA" id="ARBA00004123"/>
    </source>
</evidence>
<evidence type="ECO:0000256" key="4">
    <source>
        <dbReference type="ARBA" id="ARBA00023015"/>
    </source>
</evidence>
<keyword evidence="6" id="KW-0804">Transcription</keyword>
<accession>A0A226MGT2</accession>
<feature type="compositionally biased region" description="Pro residues" evidence="8">
    <location>
        <begin position="330"/>
        <end position="343"/>
    </location>
</feature>
<feature type="region of interest" description="Disordered" evidence="8">
    <location>
        <begin position="11"/>
        <end position="34"/>
    </location>
</feature>
<keyword evidence="3" id="KW-0678">Repressor</keyword>
<comment type="similarity">
    <text evidence="2">Belongs to the Mediator complex subunit 12 family.</text>
</comment>
<dbReference type="STRING" id="9009.A0A226MGT2"/>
<evidence type="ECO:0000256" key="6">
    <source>
        <dbReference type="ARBA" id="ARBA00023163"/>
    </source>
</evidence>
<evidence type="ECO:0000256" key="7">
    <source>
        <dbReference type="ARBA" id="ARBA00023242"/>
    </source>
</evidence>
<evidence type="ECO:0000256" key="3">
    <source>
        <dbReference type="ARBA" id="ARBA00022491"/>
    </source>
</evidence>
<organism evidence="10 11">
    <name type="scientific">Callipepla squamata</name>
    <name type="common">Scaled quail</name>
    <dbReference type="NCBI Taxonomy" id="9009"/>
    <lineage>
        <taxon>Eukaryota</taxon>
        <taxon>Metazoa</taxon>
        <taxon>Chordata</taxon>
        <taxon>Craniata</taxon>
        <taxon>Vertebrata</taxon>
        <taxon>Euteleostomi</taxon>
        <taxon>Archelosauria</taxon>
        <taxon>Archosauria</taxon>
        <taxon>Dinosauria</taxon>
        <taxon>Saurischia</taxon>
        <taxon>Theropoda</taxon>
        <taxon>Coelurosauria</taxon>
        <taxon>Aves</taxon>
        <taxon>Neognathae</taxon>
        <taxon>Galloanserae</taxon>
        <taxon>Galliformes</taxon>
        <taxon>Odontophoridae</taxon>
        <taxon>Callipepla</taxon>
    </lineage>
</organism>
<evidence type="ECO:0000313" key="11">
    <source>
        <dbReference type="Proteomes" id="UP000198323"/>
    </source>
</evidence>
<sequence>MAAFGVLSYEHRPLKRPRLGPPDVYPQDPKQKEDELTALNVKQGFNNQPAVSGDEHGSAKNVNFNPAKISSNFSSIIAEKLRCNTLPDTGRRKPQVNQKDNFWLVTARSQSAINNWFTDLAGTKPLTHLAKKVPIFSKKEEVFGYLAKYTVPVMRAAWLIKMTCAYYAAITETKVKKRHVIDPFIEWTQIITKYLSEQLQKIAEFYRQLPGQGCASPAGPMPQEVEQALKQWDYNEKLAMFMFQDGMLDRHEFLTWVLECFEKIRSGEDEFLKMLLPLLLRYSGEFVQSAYLSRRLAYFCTRRLAMQLDGAGGHPPHILSTQTGNALPSTPTPQPATGNPPPSPFSDLLLCPQHRPVVYGLSCILQVRAKLREIEQQIKERGQAVEVRWSFDKCQETTAGFTIGRVLHTLEVLDSHSFERSDFSNSLDSLYNRIFGLGPTKDSHEISPDDDAVVALLCEWAVSYKRSGRHRAMVVAKLLEKRQAEIEAERCGDSEVVDEKGSISSGSLSAASAPVFQDVLMQFLDTQAPMLSM</sequence>
<evidence type="ECO:0000256" key="5">
    <source>
        <dbReference type="ARBA" id="ARBA00023159"/>
    </source>
</evidence>
<dbReference type="Pfam" id="PF12145">
    <property type="entry name" value="Med12-LCEWAV"/>
    <property type="match status" value="1"/>
</dbReference>
<keyword evidence="11" id="KW-1185">Reference proteome</keyword>
<dbReference type="OrthoDB" id="9394376at2759"/>
<dbReference type="InterPro" id="IPR051647">
    <property type="entry name" value="Mediator_comp_sub12"/>
</dbReference>
<dbReference type="GO" id="GO:0003713">
    <property type="term" value="F:transcription coactivator activity"/>
    <property type="evidence" value="ECO:0007669"/>
    <property type="project" value="TreeGrafter"/>
</dbReference>
<dbReference type="PANTHER" id="PTHR46007">
    <property type="entry name" value="MEDIATOR OF RNA POLYMERASE II TRANSCRIPTION SUBUNIT 12"/>
    <property type="match status" value="1"/>
</dbReference>
<protein>
    <recommendedName>
        <fullName evidence="9">Mediator complex subunit Med12 domain-containing protein</fullName>
    </recommendedName>
</protein>
<dbReference type="AlphaFoldDB" id="A0A226MGT2"/>
<dbReference type="PANTHER" id="PTHR46007:SF2">
    <property type="entry name" value="MEDIATOR OF RNA POLYMERASE II TRANSCRIPTION SUBUNIT 12"/>
    <property type="match status" value="1"/>
</dbReference>
<comment type="subcellular location">
    <subcellularLocation>
        <location evidence="1">Nucleus</location>
    </subcellularLocation>
</comment>
<reference evidence="10 11" key="1">
    <citation type="submission" date="2016-07" db="EMBL/GenBank/DDBJ databases">
        <title>Disparate Historic Effective Population Sizes Predicted by Modern Levels of Genome Diversity for the Scaled Quail (Callipepla squamata) and the Northern Bobwhite (Colinus virginianus): Inferences from First and Second Generation Draft Genome Assemblies for Sympatric New World Quail.</title>
        <authorList>
            <person name="Oldeschulte D.L."/>
            <person name="Halley Y.A."/>
            <person name="Bhattarai E.K."/>
            <person name="Brashear W.A."/>
            <person name="Hill J."/>
            <person name="Metz R.P."/>
            <person name="Johnson C.D."/>
            <person name="Rollins D."/>
            <person name="Peterson M.J."/>
            <person name="Bickhart D.M."/>
            <person name="Decker J.E."/>
            <person name="Seabury C.M."/>
        </authorList>
    </citation>
    <scope>NUCLEOTIDE SEQUENCE [LARGE SCALE GENOMIC DNA]</scope>
    <source>
        <strain evidence="10 11">Texas</strain>
        <tissue evidence="10">Leg muscle</tissue>
    </source>
</reference>
<evidence type="ECO:0000313" key="10">
    <source>
        <dbReference type="EMBL" id="OXB54239.1"/>
    </source>
</evidence>
<dbReference type="SMART" id="SM01281">
    <property type="entry name" value="Med12"/>
    <property type="match status" value="1"/>
</dbReference>
<evidence type="ECO:0000259" key="9">
    <source>
        <dbReference type="SMART" id="SM01281"/>
    </source>
</evidence>
<keyword evidence="7" id="KW-0539">Nucleus</keyword>
<keyword evidence="4" id="KW-0805">Transcription regulation</keyword>
<gene>
    <name evidence="10" type="ORF">ASZ78_006202</name>
</gene>
<dbReference type="GO" id="GO:0016592">
    <property type="term" value="C:mediator complex"/>
    <property type="evidence" value="ECO:0007669"/>
    <property type="project" value="InterPro"/>
</dbReference>
<dbReference type="Pfam" id="PF09497">
    <property type="entry name" value="Med12"/>
    <property type="match status" value="1"/>
</dbReference>
<feature type="domain" description="Mediator complex subunit Med12" evidence="9">
    <location>
        <begin position="101"/>
        <end position="161"/>
    </location>
</feature>
<proteinExistence type="inferred from homology"/>
<evidence type="ECO:0000256" key="8">
    <source>
        <dbReference type="SAM" id="MobiDB-lite"/>
    </source>
</evidence>
<dbReference type="InterPro" id="IPR019035">
    <property type="entry name" value="Mediator_Med12"/>
</dbReference>
<evidence type="ECO:0000256" key="2">
    <source>
        <dbReference type="ARBA" id="ARBA00010289"/>
    </source>
</evidence>
<keyword evidence="5" id="KW-0010">Activator</keyword>
<name>A0A226MGT2_CALSU</name>
<comment type="caution">
    <text evidence="10">The sequence shown here is derived from an EMBL/GenBank/DDBJ whole genome shotgun (WGS) entry which is preliminary data.</text>
</comment>
<dbReference type="GO" id="GO:0045944">
    <property type="term" value="P:positive regulation of transcription by RNA polymerase II"/>
    <property type="evidence" value="ECO:0007669"/>
    <property type="project" value="TreeGrafter"/>
</dbReference>
<dbReference type="EMBL" id="MCFN01000956">
    <property type="protein sequence ID" value="OXB54239.1"/>
    <property type="molecule type" value="Genomic_DNA"/>
</dbReference>
<feature type="region of interest" description="Disordered" evidence="8">
    <location>
        <begin position="322"/>
        <end position="343"/>
    </location>
</feature>
<dbReference type="InterPro" id="IPR021990">
    <property type="entry name" value="Mediator_Med12_LCEWAV"/>
</dbReference>